<dbReference type="InterPro" id="IPR055438">
    <property type="entry name" value="AstE_AspA_cat"/>
</dbReference>
<comment type="caution">
    <text evidence="6">The sequence shown here is derived from an EMBL/GenBank/DDBJ whole genome shotgun (WGS) entry which is preliminary data.</text>
</comment>
<name>A0A844GUK0_9CHRO</name>
<reference evidence="6 7" key="1">
    <citation type="submission" date="2019-11" db="EMBL/GenBank/DDBJ databases">
        <title>Isolation of a new High Light Tolerant Cyanobacteria.</title>
        <authorList>
            <person name="Dobson Z."/>
            <person name="Vaughn N."/>
            <person name="Vaughn M."/>
            <person name="Fromme P."/>
            <person name="Mazor Y."/>
        </authorList>
    </citation>
    <scope>NUCLEOTIDE SEQUENCE [LARGE SCALE GENOMIC DNA]</scope>
    <source>
        <strain evidence="6 7">0216</strain>
    </source>
</reference>
<evidence type="ECO:0000256" key="1">
    <source>
        <dbReference type="ARBA" id="ARBA00001947"/>
    </source>
</evidence>
<evidence type="ECO:0000259" key="5">
    <source>
        <dbReference type="Pfam" id="PF24827"/>
    </source>
</evidence>
<dbReference type="Gene3D" id="3.40.630.10">
    <property type="entry name" value="Zn peptidases"/>
    <property type="match status" value="1"/>
</dbReference>
<keyword evidence="3" id="KW-0378">Hydrolase</keyword>
<evidence type="ECO:0000313" key="7">
    <source>
        <dbReference type="Proteomes" id="UP000437131"/>
    </source>
</evidence>
<dbReference type="GO" id="GO:0016788">
    <property type="term" value="F:hydrolase activity, acting on ester bonds"/>
    <property type="evidence" value="ECO:0007669"/>
    <property type="project" value="InterPro"/>
</dbReference>
<dbReference type="PANTHER" id="PTHR37326">
    <property type="entry name" value="BLL3975 PROTEIN"/>
    <property type="match status" value="1"/>
</dbReference>
<dbReference type="GO" id="GO:0046872">
    <property type="term" value="F:metal ion binding"/>
    <property type="evidence" value="ECO:0007669"/>
    <property type="project" value="UniProtKB-KW"/>
</dbReference>
<keyword evidence="4" id="KW-0862">Zinc</keyword>
<comment type="cofactor">
    <cofactor evidence="1">
        <name>Zn(2+)</name>
        <dbReference type="ChEBI" id="CHEBI:29105"/>
    </cofactor>
</comment>
<dbReference type="Pfam" id="PF24827">
    <property type="entry name" value="AstE_AspA_cat"/>
    <property type="match status" value="1"/>
</dbReference>
<dbReference type="PANTHER" id="PTHR37326:SF1">
    <property type="entry name" value="BLL3975 PROTEIN"/>
    <property type="match status" value="1"/>
</dbReference>
<dbReference type="EMBL" id="WMIA01000002">
    <property type="protein sequence ID" value="MTF37915.1"/>
    <property type="molecule type" value="Genomic_DNA"/>
</dbReference>
<sequence length="374" mass="43155">MEANTQIIDLQSLASGDILQLKTYHFQGKNGTKKAYIQANLHGAEIVGNAVIYELIEFFSNLNIEQIEGEIILVPMCNPVGANQRNLFFSTGRYSPYDGLNWNRIFWDYINESPDLDTFVKFNINLSKEEIYYNYLTNIINSFSHKIQEINNNRNLPFSEHLRNVLQSLSLNANYVIDIHSSSVSAIDYIYSFDRRQKSTDYFLLEYAILMNKYDGNAFDEAFLNPWLVLEKKLNHEGRNITFDVEAWTLELGSGMRVKEESVKKGVRGIINYLTYKNILKLELIKPQNKTKFVLKNNLKHYYAPQGGIIRNRLQAGAKIQQGDTLYQLLTFEKKERKPTIIDIQSADQGIIYDVSTNDTVNQGEYILGIFPHV</sequence>
<evidence type="ECO:0000256" key="4">
    <source>
        <dbReference type="ARBA" id="ARBA00022833"/>
    </source>
</evidence>
<evidence type="ECO:0000256" key="3">
    <source>
        <dbReference type="ARBA" id="ARBA00022801"/>
    </source>
</evidence>
<feature type="domain" description="Succinylglutamate desuccinylase/Aspartoacylase catalytic" evidence="5">
    <location>
        <begin position="33"/>
        <end position="275"/>
    </location>
</feature>
<dbReference type="InterPro" id="IPR053138">
    <property type="entry name" value="N-alpha-Ac-DABA_deacetylase"/>
</dbReference>
<dbReference type="RefSeq" id="WP_155082764.1">
    <property type="nucleotide sequence ID" value="NZ_WMIA01000002.1"/>
</dbReference>
<proteinExistence type="predicted"/>
<protein>
    <submittedName>
        <fullName evidence="6">Succinylglutamate desuccinylase</fullName>
    </submittedName>
</protein>
<dbReference type="AlphaFoldDB" id="A0A844GUK0"/>
<dbReference type="Proteomes" id="UP000437131">
    <property type="component" value="Unassembled WGS sequence"/>
</dbReference>
<dbReference type="Gene3D" id="2.40.50.100">
    <property type="match status" value="1"/>
</dbReference>
<organism evidence="6 7">
    <name type="scientific">Cyanobacterium aponinum 0216</name>
    <dbReference type="NCBI Taxonomy" id="2676140"/>
    <lineage>
        <taxon>Bacteria</taxon>
        <taxon>Bacillati</taxon>
        <taxon>Cyanobacteriota</taxon>
        <taxon>Cyanophyceae</taxon>
        <taxon>Oscillatoriophycideae</taxon>
        <taxon>Chroococcales</taxon>
        <taxon>Geminocystaceae</taxon>
        <taxon>Cyanobacterium</taxon>
    </lineage>
</organism>
<dbReference type="SUPFAM" id="SSF53187">
    <property type="entry name" value="Zn-dependent exopeptidases"/>
    <property type="match status" value="1"/>
</dbReference>
<evidence type="ECO:0000313" key="6">
    <source>
        <dbReference type="EMBL" id="MTF37915.1"/>
    </source>
</evidence>
<keyword evidence="2" id="KW-0479">Metal-binding</keyword>
<evidence type="ECO:0000256" key="2">
    <source>
        <dbReference type="ARBA" id="ARBA00022723"/>
    </source>
</evidence>
<accession>A0A844GUK0</accession>
<gene>
    <name evidence="6" type="ORF">GGC33_03110</name>
</gene>